<sequence length="120" mass="13946">MEVVNFRDFTFTGEEGFLVTQHNNANPCLFLLSSTLLCSFFLSLLYFIIRLFYLLEKPNLQFSNPKIAVFELPFLFLAEGSSRARPESWKPRILTLQSLNRTTVQRWGRLGVVERVALVR</sequence>
<dbReference type="EMBL" id="JAYMYR010000005">
    <property type="protein sequence ID" value="KAK7364496.1"/>
    <property type="molecule type" value="Genomic_DNA"/>
</dbReference>
<evidence type="ECO:0000313" key="3">
    <source>
        <dbReference type="Proteomes" id="UP001374584"/>
    </source>
</evidence>
<evidence type="ECO:0000256" key="1">
    <source>
        <dbReference type="SAM" id="Phobius"/>
    </source>
</evidence>
<dbReference type="AlphaFoldDB" id="A0AAN9N2L9"/>
<keyword evidence="1" id="KW-0812">Transmembrane</keyword>
<keyword evidence="1" id="KW-1133">Transmembrane helix</keyword>
<keyword evidence="1" id="KW-0472">Membrane</keyword>
<proteinExistence type="predicted"/>
<organism evidence="2 3">
    <name type="scientific">Phaseolus coccineus</name>
    <name type="common">Scarlet runner bean</name>
    <name type="synonym">Phaseolus multiflorus</name>
    <dbReference type="NCBI Taxonomy" id="3886"/>
    <lineage>
        <taxon>Eukaryota</taxon>
        <taxon>Viridiplantae</taxon>
        <taxon>Streptophyta</taxon>
        <taxon>Embryophyta</taxon>
        <taxon>Tracheophyta</taxon>
        <taxon>Spermatophyta</taxon>
        <taxon>Magnoliopsida</taxon>
        <taxon>eudicotyledons</taxon>
        <taxon>Gunneridae</taxon>
        <taxon>Pentapetalae</taxon>
        <taxon>rosids</taxon>
        <taxon>fabids</taxon>
        <taxon>Fabales</taxon>
        <taxon>Fabaceae</taxon>
        <taxon>Papilionoideae</taxon>
        <taxon>50 kb inversion clade</taxon>
        <taxon>NPAAA clade</taxon>
        <taxon>indigoferoid/millettioid clade</taxon>
        <taxon>Phaseoleae</taxon>
        <taxon>Phaseolus</taxon>
    </lineage>
</organism>
<protein>
    <submittedName>
        <fullName evidence="2">Uncharacterized protein</fullName>
    </submittedName>
</protein>
<comment type="caution">
    <text evidence="2">The sequence shown here is derived from an EMBL/GenBank/DDBJ whole genome shotgun (WGS) entry which is preliminary data.</text>
</comment>
<dbReference type="Proteomes" id="UP001374584">
    <property type="component" value="Unassembled WGS sequence"/>
</dbReference>
<gene>
    <name evidence="2" type="ORF">VNO80_13204</name>
</gene>
<name>A0AAN9N2L9_PHACN</name>
<keyword evidence="3" id="KW-1185">Reference proteome</keyword>
<feature type="transmembrane region" description="Helical" evidence="1">
    <location>
        <begin position="29"/>
        <end position="53"/>
    </location>
</feature>
<reference evidence="2 3" key="1">
    <citation type="submission" date="2024-01" db="EMBL/GenBank/DDBJ databases">
        <title>The genomes of 5 underutilized Papilionoideae crops provide insights into root nodulation and disease resistanc.</title>
        <authorList>
            <person name="Jiang F."/>
        </authorList>
    </citation>
    <scope>NUCLEOTIDE SEQUENCE [LARGE SCALE GENOMIC DNA]</scope>
    <source>
        <strain evidence="2">JINMINGXINNONG_FW02</strain>
        <tissue evidence="2">Leaves</tissue>
    </source>
</reference>
<accession>A0AAN9N2L9</accession>
<evidence type="ECO:0000313" key="2">
    <source>
        <dbReference type="EMBL" id="KAK7364496.1"/>
    </source>
</evidence>